<protein>
    <recommendedName>
        <fullName evidence="15">Myosin head</fullName>
    </recommendedName>
</protein>
<evidence type="ECO:0000256" key="9">
    <source>
        <dbReference type="SAM" id="Coils"/>
    </source>
</evidence>
<dbReference type="Proteomes" id="UP000242913">
    <property type="component" value="Unassembled WGS sequence"/>
</dbReference>
<dbReference type="InterPro" id="IPR004009">
    <property type="entry name" value="SH3_Myosin"/>
</dbReference>
<dbReference type="Gene3D" id="1.20.5.340">
    <property type="match status" value="1"/>
</dbReference>
<feature type="region of interest" description="Actin-binding" evidence="8">
    <location>
        <begin position="625"/>
        <end position="647"/>
    </location>
</feature>
<dbReference type="GO" id="GO:0016459">
    <property type="term" value="C:myosin complex"/>
    <property type="evidence" value="ECO:0007669"/>
    <property type="project" value="UniProtKB-KW"/>
</dbReference>
<dbReference type="InterPro" id="IPR027417">
    <property type="entry name" value="P-loop_NTPase"/>
</dbReference>
<dbReference type="Gene3D" id="1.20.5.4820">
    <property type="match status" value="1"/>
</dbReference>
<dbReference type="Gene3D" id="3.40.850.10">
    <property type="entry name" value="Kinesin motor domain"/>
    <property type="match status" value="1"/>
</dbReference>
<dbReference type="PROSITE" id="PS51844">
    <property type="entry name" value="SH3_LIKE"/>
    <property type="match status" value="1"/>
</dbReference>
<keyword evidence="2 8" id="KW-0547">Nucleotide-binding</keyword>
<evidence type="ECO:0000313" key="13">
    <source>
        <dbReference type="EMBL" id="OZC07501.1"/>
    </source>
</evidence>
<dbReference type="InterPro" id="IPR001609">
    <property type="entry name" value="Myosin_head_motor_dom-like"/>
</dbReference>
<dbReference type="PRINTS" id="PR00193">
    <property type="entry name" value="MYOSINHEAVY"/>
</dbReference>
<dbReference type="PROSITE" id="PS50096">
    <property type="entry name" value="IQ"/>
    <property type="match status" value="1"/>
</dbReference>
<dbReference type="FunFam" id="1.20.120.720:FF:000001">
    <property type="entry name" value="Myosin heavy chain, muscle"/>
    <property type="match status" value="1"/>
</dbReference>
<dbReference type="EMBL" id="KZ270030">
    <property type="protein sequence ID" value="OZC07501.1"/>
    <property type="molecule type" value="Genomic_DNA"/>
</dbReference>
<dbReference type="CDD" id="cd01377">
    <property type="entry name" value="MYSc_class_II"/>
    <property type="match status" value="1"/>
</dbReference>
<dbReference type="Gene3D" id="1.20.58.530">
    <property type="match status" value="1"/>
</dbReference>
<evidence type="ECO:0000256" key="6">
    <source>
        <dbReference type="ARBA" id="ARBA00023175"/>
    </source>
</evidence>
<evidence type="ECO:0000256" key="10">
    <source>
        <dbReference type="SAM" id="MobiDB-lite"/>
    </source>
</evidence>
<dbReference type="Gene3D" id="1.10.10.820">
    <property type="match status" value="1"/>
</dbReference>
<dbReference type="InterPro" id="IPR036961">
    <property type="entry name" value="Kinesin_motor_dom_sf"/>
</dbReference>
<dbReference type="PANTHER" id="PTHR13140">
    <property type="entry name" value="MYOSIN"/>
    <property type="match status" value="1"/>
</dbReference>
<dbReference type="GO" id="GO:0016020">
    <property type="term" value="C:membrane"/>
    <property type="evidence" value="ECO:0007669"/>
    <property type="project" value="TreeGrafter"/>
</dbReference>
<dbReference type="InterPro" id="IPR002928">
    <property type="entry name" value="Myosin_tail"/>
</dbReference>
<feature type="compositionally biased region" description="Acidic residues" evidence="10">
    <location>
        <begin position="1879"/>
        <end position="1888"/>
    </location>
</feature>
<dbReference type="FunFam" id="1.20.5.4820:FF:000002">
    <property type="entry name" value="Myosin heavy chain 10"/>
    <property type="match status" value="1"/>
</dbReference>
<dbReference type="PROSITE" id="PS51456">
    <property type="entry name" value="MYOSIN_MOTOR"/>
    <property type="match status" value="1"/>
</dbReference>
<keyword evidence="3 8" id="KW-0067">ATP-binding</keyword>
<feature type="region of interest" description="Disordered" evidence="10">
    <location>
        <begin position="1842"/>
        <end position="1888"/>
    </location>
</feature>
<dbReference type="SMART" id="SM00242">
    <property type="entry name" value="MYSc"/>
    <property type="match status" value="1"/>
</dbReference>
<dbReference type="GO" id="GO:0007015">
    <property type="term" value="P:actin filament organization"/>
    <property type="evidence" value="ECO:0007669"/>
    <property type="project" value="TreeGrafter"/>
</dbReference>
<dbReference type="FunFam" id="1.10.10.820:FF:000001">
    <property type="entry name" value="Myosin heavy chain"/>
    <property type="match status" value="1"/>
</dbReference>
<feature type="coiled-coil region" evidence="9">
    <location>
        <begin position="862"/>
        <end position="889"/>
    </location>
</feature>
<reference evidence="13 14" key="1">
    <citation type="submission" date="2015-12" db="EMBL/GenBank/DDBJ databases">
        <title>Draft genome of the nematode, Onchocerca flexuosa.</title>
        <authorList>
            <person name="Mitreva M."/>
        </authorList>
    </citation>
    <scope>NUCLEOTIDE SEQUENCE [LARGE SCALE GENOMIC DNA]</scope>
    <source>
        <strain evidence="13">Red Deer</strain>
    </source>
</reference>
<feature type="coiled-coil region" evidence="9">
    <location>
        <begin position="927"/>
        <end position="1831"/>
    </location>
</feature>
<evidence type="ECO:0000256" key="5">
    <source>
        <dbReference type="ARBA" id="ARBA00023123"/>
    </source>
</evidence>
<evidence type="ECO:0000259" key="12">
    <source>
        <dbReference type="PROSITE" id="PS51844"/>
    </source>
</evidence>
<dbReference type="GO" id="GO:0005524">
    <property type="term" value="F:ATP binding"/>
    <property type="evidence" value="ECO:0007669"/>
    <property type="project" value="UniProtKB-UniRule"/>
</dbReference>
<evidence type="ECO:0000313" key="14">
    <source>
        <dbReference type="Proteomes" id="UP000242913"/>
    </source>
</evidence>
<dbReference type="FunFam" id="3.40.850.10:FF:000101">
    <property type="entry name" value="Slow myosin heavy chain 2"/>
    <property type="match status" value="1"/>
</dbReference>
<dbReference type="SUPFAM" id="SSF90257">
    <property type="entry name" value="Myosin rod fragments"/>
    <property type="match status" value="3"/>
</dbReference>
<sequence length="1888" mass="219720">MKKLINLNATNPKLDERVWIPDATEGYVLGVVIRNVADDRVLLRIEGTDRQITVFREELQSVNPAKLDKTEDMSSLSYLNEACILHNLRQRYYSSLIYTYSGLFCIVINPYKWMPHIYSTAVMKNYRGRKRHEVPPHIFAVTDCAYHEMLHQREDQSILCTGESGAGKTENTKKVVQYLADIAGAGRNMRPSVARNPGKTSKSLSPFSESISSVGKFIRINFDQSGCISGANIEHYLLEKSRTIRQAANERSFHFFYQLLLGASSNQKSIFLMDDIDNYRFLTNGNLVIPNVDDASELSNTLNAMRGMDFSNIDINAVMRITSAILLLGNLSFTEDRTSDQAILVDDRVAQKICCLLGLPVRDLAKAFLKPRVKVGRDHVHKAQTREQVQYAVEAIAKASYERMFRWLVTRINRSLGRSANNGTTFIGILDIAGFEIFELNTFEQLCINYTNEKLQQLFNNTMFNLEQEIYLKEGIEWDFIDFGLDLQPTIDLIEKPLGVLSLLDEQCIFPKSTDKSYVEKLIANQSKHPKFIVPEFRTKSDFAIVHYAGRVDYSADQWLMKNMDPLNDSVVFLLQNSTDQYVTEMWKNAEFASLRMTDQIDYVFGTRTKRGMFRTVGQTYKEQLSRLMKTLQNTSPHFVRCIIPNHEKKAGVINGLSVLEQLRCNGVLEGIRICRQGYPNRTPFHDFRRRYELLVARGIIPLGFLDGKEAVKLILAALEVDANLFRIGQSKIFFRSGVIAALEEMRDKKLQRFIVQFQTYCRGYLARHTFKKLLQQISAIRIIQRNGLAWLRLKDWKWWRLFAKVKPLLEVTANEKVIASKESELKSLQETLLQKEYALSDYTIRIEQEESAEKTEIEDMKDQLLSVKIQLENQIESFRQKFEEKEAECIFISAEYKKLKMMKEKALLEGRLAATTQKIIVEEEQNRQNVKLKAKLEAKITDYEQENKKLKKFIEVTEAANQKLNAEMRSVRNENEELSRRLNELSAQLQKKNEEFSAILTRCDEEQSEKQNLMKQTKELMLELQEVKEDLESEKILRTKLERGKRDFMEELEALKQELMESQDKTQANVELRTEHEKQYLSIKKKFEETATQYEQNVAELKAKHSQQLDTVRVENELLKKQMQQIVETKNRVENELQENIVVIQRNQSIYLENERKRKDVENLLSEWQMKAQEAEKNATDLKSALIKMQSEVERLTEELESSENVVSVLHKKMAGAEAQITDLSDAIDLEKSQNEVLREKLRTQDDKLEILQENKELDEFTIQKYEKEINCLKQQLTDTKKKNDEKLLLQVEEMRKKLMKEVEAYKKELEQSEHTRARNEKAKEKLMQENEDMLNELNKLRFSVREMEKKQRKFDQTLEEEKSKVVKAGVERDRLAQELRDNESNALMIAKETGILKSQIAELENIRNALQLDLDNAVTMKDDNGRNVLELDRMKRQLETELANAKETITELEDNLQFTEDAKLRLDVTLQAMSAELEKIRGDKERDDDERRKMMLRKLSNLESELESERRTRLTLMQQKRKLEVDLHHSLEQVEAITTQKEEFSRQLRKCNLHLKDLQLEVDETKDAKDAALLQTQDMEKRLKSLEDELARMGETNMQLIVDKRRVERERDEAVEQLNVKSNFMSTEDKKRLEAKIYELEELLEEEQNNIELGNDKLKKAQIQLETLTTELAAERSLCEKLEADKQNLERRCKDLRINLEEMESDTRKHNRGQISLLETKLQAANEQCAQMEQERNTANRQIRRMEKKLNDTLIMSEKERRDIEVLKETADRAITRHRQMRQQIEDLEEEVCRERSKCRQLQRSIDDINETNETLTRENAQLKSLAALARRCGFNRASTSRFGSETDSVGRGARSFGGDSIDLLQPNSGSTTDSYAGEDPDLTAN</sequence>
<comment type="similarity">
    <text evidence="1 8">Belongs to the TRAFAC class myosin-kinesin ATPase superfamily. Myosin family.</text>
</comment>
<dbReference type="GO" id="GO:0051015">
    <property type="term" value="F:actin filament binding"/>
    <property type="evidence" value="ECO:0007669"/>
    <property type="project" value="InterPro"/>
</dbReference>
<evidence type="ECO:0000256" key="2">
    <source>
        <dbReference type="ARBA" id="ARBA00022741"/>
    </source>
</evidence>
<keyword evidence="6 8" id="KW-0505">Motor protein</keyword>
<accession>A0A238BQ51</accession>
<dbReference type="InterPro" id="IPR008989">
    <property type="entry name" value="Myosin_S1_N"/>
</dbReference>
<name>A0A238BQ51_9BILA</name>
<evidence type="ECO:0000256" key="3">
    <source>
        <dbReference type="ARBA" id="ARBA00022840"/>
    </source>
</evidence>
<dbReference type="SUPFAM" id="SSF52540">
    <property type="entry name" value="P-loop containing nucleoside triphosphate hydrolases"/>
    <property type="match status" value="1"/>
</dbReference>
<dbReference type="Pfam" id="PF01576">
    <property type="entry name" value="Myosin_tail_1"/>
    <property type="match status" value="1"/>
</dbReference>
<evidence type="ECO:0000256" key="4">
    <source>
        <dbReference type="ARBA" id="ARBA00023054"/>
    </source>
</evidence>
<organism evidence="13 14">
    <name type="scientific">Onchocerca flexuosa</name>
    <dbReference type="NCBI Taxonomy" id="387005"/>
    <lineage>
        <taxon>Eukaryota</taxon>
        <taxon>Metazoa</taxon>
        <taxon>Ecdysozoa</taxon>
        <taxon>Nematoda</taxon>
        <taxon>Chromadorea</taxon>
        <taxon>Rhabditida</taxon>
        <taxon>Spirurina</taxon>
        <taxon>Spiruromorpha</taxon>
        <taxon>Filarioidea</taxon>
        <taxon>Onchocercidae</taxon>
        <taxon>Onchocerca</taxon>
    </lineage>
</organism>
<keyword evidence="14" id="KW-1185">Reference proteome</keyword>
<keyword evidence="5 8" id="KW-0518">Myosin</keyword>
<keyword evidence="7 8" id="KW-0009">Actin-binding</keyword>
<evidence type="ECO:0000256" key="8">
    <source>
        <dbReference type="PROSITE-ProRule" id="PRU00782"/>
    </source>
</evidence>
<feature type="compositionally biased region" description="Polar residues" evidence="10">
    <location>
        <begin position="1868"/>
        <end position="1877"/>
    </location>
</feature>
<evidence type="ECO:0000256" key="1">
    <source>
        <dbReference type="ARBA" id="ARBA00008314"/>
    </source>
</evidence>
<gene>
    <name evidence="13" type="ORF">X798_05495</name>
</gene>
<dbReference type="PANTHER" id="PTHR13140:SF857">
    <property type="entry name" value="MYOSIN-11"/>
    <property type="match status" value="1"/>
</dbReference>
<evidence type="ECO:0000259" key="11">
    <source>
        <dbReference type="PROSITE" id="PS51456"/>
    </source>
</evidence>
<feature type="domain" description="Myosin motor" evidence="11">
    <location>
        <begin position="68"/>
        <end position="748"/>
    </location>
</feature>
<dbReference type="GO" id="GO:0000146">
    <property type="term" value="F:microfilament motor activity"/>
    <property type="evidence" value="ECO:0007669"/>
    <property type="project" value="TreeGrafter"/>
</dbReference>
<evidence type="ECO:0000256" key="7">
    <source>
        <dbReference type="ARBA" id="ARBA00023203"/>
    </source>
</evidence>
<dbReference type="Gene3D" id="1.20.120.720">
    <property type="entry name" value="Myosin VI head, motor domain, U50 subdomain"/>
    <property type="match status" value="1"/>
</dbReference>
<proteinExistence type="inferred from homology"/>
<dbReference type="OrthoDB" id="10055605at2759"/>
<dbReference type="GO" id="GO:0005863">
    <property type="term" value="C:striated muscle myosin thick filament"/>
    <property type="evidence" value="ECO:0007669"/>
    <property type="project" value="UniProtKB-ARBA"/>
</dbReference>
<feature type="domain" description="Myosin N-terminal SH3-like" evidence="12">
    <location>
        <begin position="13"/>
        <end position="64"/>
    </location>
</feature>
<evidence type="ECO:0008006" key="15">
    <source>
        <dbReference type="Google" id="ProtNLM"/>
    </source>
</evidence>
<keyword evidence="4 9" id="KW-0175">Coiled coil</keyword>
<dbReference type="Gene3D" id="2.30.30.360">
    <property type="entry name" value="Myosin S1 fragment, N-terminal"/>
    <property type="match status" value="1"/>
</dbReference>
<dbReference type="Pfam" id="PF00063">
    <property type="entry name" value="Myosin_head"/>
    <property type="match status" value="1"/>
</dbReference>
<dbReference type="GO" id="GO:0060972">
    <property type="term" value="P:left/right pattern formation"/>
    <property type="evidence" value="ECO:0007669"/>
    <property type="project" value="UniProtKB-ARBA"/>
</dbReference>
<feature type="binding site" evidence="8">
    <location>
        <begin position="162"/>
        <end position="169"/>
    </location>
    <ligand>
        <name>ATP</name>
        <dbReference type="ChEBI" id="CHEBI:30616"/>
    </ligand>
</feature>